<dbReference type="Gene3D" id="2.60.120.260">
    <property type="entry name" value="Galactose-binding domain-like"/>
    <property type="match status" value="2"/>
</dbReference>
<dbReference type="InterPro" id="IPR008979">
    <property type="entry name" value="Galactose-bd-like_sf"/>
</dbReference>
<evidence type="ECO:0000259" key="2">
    <source>
        <dbReference type="Pfam" id="PF02018"/>
    </source>
</evidence>
<proteinExistence type="predicted"/>
<evidence type="ECO:0000313" key="4">
    <source>
        <dbReference type="EMBL" id="CAB4220619.1"/>
    </source>
</evidence>
<gene>
    <name evidence="3" type="ORF">UFOVP1033_43</name>
    <name evidence="4" type="ORF">UFOVP1631_43</name>
</gene>
<accession>A0A6J5QBX8</accession>
<evidence type="ECO:0000256" key="1">
    <source>
        <dbReference type="ARBA" id="ARBA00022801"/>
    </source>
</evidence>
<dbReference type="EMBL" id="LR797501">
    <property type="protein sequence ID" value="CAB4220619.1"/>
    <property type="molecule type" value="Genomic_DNA"/>
</dbReference>
<evidence type="ECO:0000313" key="3">
    <source>
        <dbReference type="EMBL" id="CAB4179031.1"/>
    </source>
</evidence>
<keyword evidence="1" id="KW-0378">Hydrolase</keyword>
<feature type="domain" description="CBM-cenC" evidence="2">
    <location>
        <begin position="433"/>
        <end position="507"/>
    </location>
</feature>
<dbReference type="InterPro" id="IPR003305">
    <property type="entry name" value="CenC_carb-bd"/>
</dbReference>
<organism evidence="3">
    <name type="scientific">uncultured Caudovirales phage</name>
    <dbReference type="NCBI Taxonomy" id="2100421"/>
    <lineage>
        <taxon>Viruses</taxon>
        <taxon>Duplodnaviria</taxon>
        <taxon>Heunggongvirae</taxon>
        <taxon>Uroviricota</taxon>
        <taxon>Caudoviricetes</taxon>
        <taxon>Peduoviridae</taxon>
        <taxon>Maltschvirus</taxon>
        <taxon>Maltschvirus maltsch</taxon>
    </lineage>
</organism>
<name>A0A6J5QBX8_9CAUD</name>
<dbReference type="SUPFAM" id="SSF49785">
    <property type="entry name" value="Galactose-binding domain-like"/>
    <property type="match status" value="1"/>
</dbReference>
<reference evidence="3" key="1">
    <citation type="submission" date="2020-05" db="EMBL/GenBank/DDBJ databases">
        <authorList>
            <person name="Chiriac C."/>
            <person name="Salcher M."/>
            <person name="Ghai R."/>
            <person name="Kavagutti S V."/>
        </authorList>
    </citation>
    <scope>NUCLEOTIDE SEQUENCE</scope>
</reference>
<sequence>MAKYGNFVYGGSTYGEVRKLAYSVEPMGVVVLSFSTAYVTWYSPSGTFTRIRLVRNQIGFPETAEDGVTVWEEYASEGTVSRSSITDGVDNPTSIGIVAGRPIYYSMFLFTDQKIWVNAGSVSDTVPRNHDSQRKMMDVLPRVYTSAIQSPLGVVDETTALYSFIDGVSLTYEQLLTELELLRPTHSTDITSHLLLPVETSNVGLDQEPNISIKNQKRLVREAFSLYSNRGQKLGLENYIESLTGYAPEVTVSSNLLLTPQDSTFYMSLGNWVFENATAEYTDEQVVSSLPSTVIDTVYSCKVTATNAFSMTLGNVSPITHGIPVKENTEYIASAKVKSPPSDGDTSITIHWYDNKGDYISSDFGPSVATNNTWKIASSSATSPAGATYVSLEISSNSDGQYYIDQVCMQLGDTVSYDEARAIDVFLLPNKTNYIKNPSFESNVTDGWTKTGLATVAQDVDVSDLSYSGVKSAKVTATGSWTFTSNTFPIEEGIYYTASGLIKTTSDLTVTFIARDIEGIVVEDIDVYELGTSASWSRFQATDLISANAVTAVTYEIVFSGEAGTFYLDCLQFERGVAPSEYFDGSIPSNFGAIWAGVPDNSYSHLYVNKPFKVPRLSQTIGNWIPPNSFWRIRTYEQVEYTNLTV</sequence>
<dbReference type="EMBL" id="LR796981">
    <property type="protein sequence ID" value="CAB4179031.1"/>
    <property type="molecule type" value="Genomic_DNA"/>
</dbReference>
<dbReference type="GO" id="GO:0016798">
    <property type="term" value="F:hydrolase activity, acting on glycosyl bonds"/>
    <property type="evidence" value="ECO:0007669"/>
    <property type="project" value="InterPro"/>
</dbReference>
<protein>
    <submittedName>
        <fullName evidence="3">Carbohydrate-binding, CenC-like</fullName>
    </submittedName>
</protein>
<dbReference type="Pfam" id="PF02018">
    <property type="entry name" value="CBM_4_9"/>
    <property type="match status" value="1"/>
</dbReference>